<name>A0A5N0YM03_9ENTE</name>
<evidence type="ECO:0000313" key="2">
    <source>
        <dbReference type="Proteomes" id="UP000326078"/>
    </source>
</evidence>
<evidence type="ECO:0000313" key="1">
    <source>
        <dbReference type="EMBL" id="KAA9203927.1"/>
    </source>
</evidence>
<gene>
    <name evidence="1" type="ORF">F6X95_12550</name>
</gene>
<sequence length="72" mass="8897">MWDKSKNRFCYRFSNNRRPKVRVTEIFKKKRLGQKCLTPRNKPKFTKIIFQIFVNFGLFKKELLLLPPFIRF</sequence>
<dbReference type="AlphaFoldDB" id="A0A5N0YM03"/>
<dbReference type="EMBL" id="VYUT01000022">
    <property type="protein sequence ID" value="KAA9203927.1"/>
    <property type="molecule type" value="Genomic_DNA"/>
</dbReference>
<dbReference type="Proteomes" id="UP000326078">
    <property type="component" value="Unassembled WGS sequence"/>
</dbReference>
<reference evidence="1 2" key="1">
    <citation type="submission" date="2019-09" db="EMBL/GenBank/DDBJ databases">
        <title>Vancomyinc resistant enterococci isolated from farm animals in Switzerland.</title>
        <authorList>
            <person name="Stevens M.J.A."/>
            <person name="Stephan R."/>
            <person name="Morach M."/>
            <person name="Nuesch-Inderbinen M."/>
        </authorList>
    </citation>
    <scope>NUCLEOTIDE SEQUENCE [LARGE SCALE GENOMIC DNA]</scope>
    <source>
        <strain evidence="1 2">GH27</strain>
    </source>
</reference>
<accession>A0A5N0YM03</accession>
<comment type="caution">
    <text evidence="1">The sequence shown here is derived from an EMBL/GenBank/DDBJ whole genome shotgun (WGS) entry which is preliminary data.</text>
</comment>
<protein>
    <submittedName>
        <fullName evidence="1">Uncharacterized protein</fullName>
    </submittedName>
</protein>
<organism evidence="1 2">
    <name type="scientific">Enterococcus durans</name>
    <dbReference type="NCBI Taxonomy" id="53345"/>
    <lineage>
        <taxon>Bacteria</taxon>
        <taxon>Bacillati</taxon>
        <taxon>Bacillota</taxon>
        <taxon>Bacilli</taxon>
        <taxon>Lactobacillales</taxon>
        <taxon>Enterococcaceae</taxon>
        <taxon>Enterococcus</taxon>
    </lineage>
</organism>
<proteinExistence type="predicted"/>